<protein>
    <recommendedName>
        <fullName evidence="3">Reverse transcriptase domain-containing protein</fullName>
    </recommendedName>
</protein>
<evidence type="ECO:0008006" key="3">
    <source>
        <dbReference type="Google" id="ProtNLM"/>
    </source>
</evidence>
<reference evidence="1" key="2">
    <citation type="submission" date="2022-01" db="EMBL/GenBank/DDBJ databases">
        <authorList>
            <person name="Yamashiro T."/>
            <person name="Shiraishi A."/>
            <person name="Satake H."/>
            <person name="Nakayama K."/>
        </authorList>
    </citation>
    <scope>NUCLEOTIDE SEQUENCE</scope>
</reference>
<accession>A0ABQ4Y6E8</accession>
<sequence length="256" mass="29538">MDFPEFYKELEAEFLEQVQRSWGYNFFNWSSDWGRFLLGVSVPSSQLKFYGSFGLQVHLGFHLLMMILGASGSPPCGCEVFEIGERHLPIESIIASRSTDVMMAAAQTTNNNSIRSILKKEKLNGSNFLDWYRNLRIVLRNKQKLHHLEEALPEVPPTTVTADVRLFFCQTFQSFGRHVFHSKLFVTPRKFQFPADFVVVDFEPDPRVPLILGRCFLKIGRALIDVYEGKLTLRVGNEAITYNLDQLRETPFNYNE</sequence>
<comment type="caution">
    <text evidence="1">The sequence shown here is derived from an EMBL/GenBank/DDBJ whole genome shotgun (WGS) entry which is preliminary data.</text>
</comment>
<reference evidence="1" key="1">
    <citation type="journal article" date="2022" name="Int. J. Mol. Sci.">
        <title>Draft Genome of Tanacetum Coccineum: Genomic Comparison of Closely Related Tanacetum-Family Plants.</title>
        <authorList>
            <person name="Yamashiro T."/>
            <person name="Shiraishi A."/>
            <person name="Nakayama K."/>
            <person name="Satake H."/>
        </authorList>
    </citation>
    <scope>NUCLEOTIDE SEQUENCE</scope>
</reference>
<evidence type="ECO:0000313" key="1">
    <source>
        <dbReference type="EMBL" id="GJS72935.1"/>
    </source>
</evidence>
<proteinExistence type="predicted"/>
<dbReference type="Proteomes" id="UP001151760">
    <property type="component" value="Unassembled WGS sequence"/>
</dbReference>
<dbReference type="PANTHER" id="PTHR33067:SF9">
    <property type="entry name" value="RNA-DIRECTED DNA POLYMERASE"/>
    <property type="match status" value="1"/>
</dbReference>
<keyword evidence="2" id="KW-1185">Reference proteome</keyword>
<organism evidence="1 2">
    <name type="scientific">Tanacetum coccineum</name>
    <dbReference type="NCBI Taxonomy" id="301880"/>
    <lineage>
        <taxon>Eukaryota</taxon>
        <taxon>Viridiplantae</taxon>
        <taxon>Streptophyta</taxon>
        <taxon>Embryophyta</taxon>
        <taxon>Tracheophyta</taxon>
        <taxon>Spermatophyta</taxon>
        <taxon>Magnoliopsida</taxon>
        <taxon>eudicotyledons</taxon>
        <taxon>Gunneridae</taxon>
        <taxon>Pentapetalae</taxon>
        <taxon>asterids</taxon>
        <taxon>campanulids</taxon>
        <taxon>Asterales</taxon>
        <taxon>Asteraceae</taxon>
        <taxon>Asteroideae</taxon>
        <taxon>Anthemideae</taxon>
        <taxon>Anthemidinae</taxon>
        <taxon>Tanacetum</taxon>
    </lineage>
</organism>
<evidence type="ECO:0000313" key="2">
    <source>
        <dbReference type="Proteomes" id="UP001151760"/>
    </source>
</evidence>
<dbReference type="EMBL" id="BQNB010010116">
    <property type="protein sequence ID" value="GJS72935.1"/>
    <property type="molecule type" value="Genomic_DNA"/>
</dbReference>
<dbReference type="InterPro" id="IPR021109">
    <property type="entry name" value="Peptidase_aspartic_dom_sf"/>
</dbReference>
<name>A0ABQ4Y6E8_9ASTR</name>
<dbReference type="PANTHER" id="PTHR33067">
    <property type="entry name" value="RNA-DIRECTED DNA POLYMERASE-RELATED"/>
    <property type="match status" value="1"/>
</dbReference>
<dbReference type="Gene3D" id="2.40.70.10">
    <property type="entry name" value="Acid Proteases"/>
    <property type="match status" value="1"/>
</dbReference>
<gene>
    <name evidence="1" type="ORF">Tco_0705776</name>
</gene>